<evidence type="ECO:0000313" key="5">
    <source>
        <dbReference type="EMBL" id="KXB06261.1"/>
    </source>
</evidence>
<keyword evidence="6" id="KW-1185">Reference proteome</keyword>
<reference evidence="5 6" key="1">
    <citation type="journal article" date="2016" name="Sci. Rep.">
        <title>Metabolic traits of an uncultured archaeal lineage -MSBL1- from brine pools of the Red Sea.</title>
        <authorList>
            <person name="Mwirichia R."/>
            <person name="Alam I."/>
            <person name="Rashid M."/>
            <person name="Vinu M."/>
            <person name="Ba-Alawi W."/>
            <person name="Anthony Kamau A."/>
            <person name="Kamanda Ngugi D."/>
            <person name="Goker M."/>
            <person name="Klenk H.P."/>
            <person name="Bajic V."/>
            <person name="Stingl U."/>
        </authorList>
    </citation>
    <scope>NUCLEOTIDE SEQUENCE [LARGE SCALE GENOMIC DNA]</scope>
    <source>
        <strain evidence="5">SCGC-AAA382F02</strain>
    </source>
</reference>
<dbReference type="InterPro" id="IPR002059">
    <property type="entry name" value="CSP_DNA-bd"/>
</dbReference>
<dbReference type="SUPFAM" id="SSF50249">
    <property type="entry name" value="Nucleic acid-binding proteins"/>
    <property type="match status" value="1"/>
</dbReference>
<evidence type="ECO:0000256" key="1">
    <source>
        <dbReference type="ARBA" id="ARBA00004496"/>
    </source>
</evidence>
<name>A0A133VIJ5_9EURY</name>
<evidence type="ECO:0000313" key="6">
    <source>
        <dbReference type="Proteomes" id="UP000070491"/>
    </source>
</evidence>
<dbReference type="PANTHER" id="PTHR11544">
    <property type="entry name" value="COLD SHOCK DOMAIN CONTAINING PROTEINS"/>
    <property type="match status" value="1"/>
</dbReference>
<proteinExistence type="predicted"/>
<dbReference type="PIRSF" id="PIRSF002599">
    <property type="entry name" value="Cold_shock_A"/>
    <property type="match status" value="1"/>
</dbReference>
<evidence type="ECO:0000256" key="3">
    <source>
        <dbReference type="SAM" id="MobiDB-lite"/>
    </source>
</evidence>
<dbReference type="EMBL" id="LHYG01000008">
    <property type="protein sequence ID" value="KXB06261.1"/>
    <property type="molecule type" value="Genomic_DNA"/>
</dbReference>
<dbReference type="InterPro" id="IPR050181">
    <property type="entry name" value="Cold_shock_domain"/>
</dbReference>
<dbReference type="PROSITE" id="PS00352">
    <property type="entry name" value="CSD_1"/>
    <property type="match status" value="1"/>
</dbReference>
<dbReference type="Gene3D" id="2.40.50.140">
    <property type="entry name" value="Nucleic acid-binding proteins"/>
    <property type="match status" value="1"/>
</dbReference>
<dbReference type="SMART" id="SM00357">
    <property type="entry name" value="CSP"/>
    <property type="match status" value="1"/>
</dbReference>
<dbReference type="AlphaFoldDB" id="A0A133VIJ5"/>
<sequence>MEGTVKFFDERKNYGFISPEEGDEDLFVHRSEVDADSLSEGDRVEFETEEGDKGPRAINVKKL</sequence>
<evidence type="ECO:0000256" key="2">
    <source>
        <dbReference type="ARBA" id="ARBA00022490"/>
    </source>
</evidence>
<gene>
    <name evidence="5" type="ORF">AKJ53_00795</name>
</gene>
<dbReference type="Proteomes" id="UP000070491">
    <property type="component" value="Unassembled WGS sequence"/>
</dbReference>
<protein>
    <submittedName>
        <fullName evidence="5">Cold-shock protein</fullName>
    </submittedName>
</protein>
<dbReference type="InterPro" id="IPR012340">
    <property type="entry name" value="NA-bd_OB-fold"/>
</dbReference>
<feature type="compositionally biased region" description="Basic and acidic residues" evidence="3">
    <location>
        <begin position="40"/>
        <end position="55"/>
    </location>
</feature>
<dbReference type="GO" id="GO:0003676">
    <property type="term" value="F:nucleic acid binding"/>
    <property type="evidence" value="ECO:0007669"/>
    <property type="project" value="InterPro"/>
</dbReference>
<comment type="subcellular location">
    <subcellularLocation>
        <location evidence="1">Cytoplasm</location>
    </subcellularLocation>
</comment>
<feature type="domain" description="CSD" evidence="4">
    <location>
        <begin position="1"/>
        <end position="62"/>
    </location>
</feature>
<dbReference type="GO" id="GO:0005737">
    <property type="term" value="C:cytoplasm"/>
    <property type="evidence" value="ECO:0007669"/>
    <property type="project" value="UniProtKB-SubCell"/>
</dbReference>
<dbReference type="PRINTS" id="PR00050">
    <property type="entry name" value="COLDSHOCK"/>
</dbReference>
<dbReference type="Pfam" id="PF00313">
    <property type="entry name" value="CSD"/>
    <property type="match status" value="1"/>
</dbReference>
<keyword evidence="2" id="KW-0963">Cytoplasm</keyword>
<organism evidence="5 6">
    <name type="scientific">candidate division MSBL1 archaeon SCGC-AAA382F02</name>
    <dbReference type="NCBI Taxonomy" id="1698282"/>
    <lineage>
        <taxon>Archaea</taxon>
        <taxon>Methanobacteriati</taxon>
        <taxon>Methanobacteriota</taxon>
        <taxon>candidate division MSBL1</taxon>
    </lineage>
</organism>
<dbReference type="PROSITE" id="PS51857">
    <property type="entry name" value="CSD_2"/>
    <property type="match status" value="1"/>
</dbReference>
<evidence type="ECO:0000259" key="4">
    <source>
        <dbReference type="PROSITE" id="PS51857"/>
    </source>
</evidence>
<dbReference type="InterPro" id="IPR019844">
    <property type="entry name" value="CSD_CS"/>
</dbReference>
<feature type="region of interest" description="Disordered" evidence="3">
    <location>
        <begin position="38"/>
        <end position="63"/>
    </location>
</feature>
<dbReference type="CDD" id="cd04458">
    <property type="entry name" value="CSP_CDS"/>
    <property type="match status" value="1"/>
</dbReference>
<dbReference type="InterPro" id="IPR012156">
    <property type="entry name" value="Cold_shock_CspA"/>
</dbReference>
<dbReference type="InterPro" id="IPR011129">
    <property type="entry name" value="CSD"/>
</dbReference>
<comment type="caution">
    <text evidence="5">The sequence shown here is derived from an EMBL/GenBank/DDBJ whole genome shotgun (WGS) entry which is preliminary data.</text>
</comment>
<accession>A0A133VIJ5</accession>